<evidence type="ECO:0000313" key="2">
    <source>
        <dbReference type="Proteomes" id="UP000053989"/>
    </source>
</evidence>
<protein>
    <submittedName>
        <fullName evidence="1">Uncharacterized protein</fullName>
    </submittedName>
</protein>
<gene>
    <name evidence="1" type="ORF">SCLCIDRAFT_23717</name>
</gene>
<proteinExistence type="predicted"/>
<dbReference type="OrthoDB" id="2665447at2759"/>
<dbReference type="HOGENOM" id="CLU_2887113_0_0_1"/>
<dbReference type="Proteomes" id="UP000053989">
    <property type="component" value="Unassembled WGS sequence"/>
</dbReference>
<dbReference type="InParanoid" id="A0A0C3E6P1"/>
<reference evidence="1 2" key="1">
    <citation type="submission" date="2014-04" db="EMBL/GenBank/DDBJ databases">
        <authorList>
            <consortium name="DOE Joint Genome Institute"/>
            <person name="Kuo A."/>
            <person name="Kohler A."/>
            <person name="Nagy L.G."/>
            <person name="Floudas D."/>
            <person name="Copeland A."/>
            <person name="Barry K.W."/>
            <person name="Cichocki N."/>
            <person name="Veneault-Fourrey C."/>
            <person name="LaButti K."/>
            <person name="Lindquist E.A."/>
            <person name="Lipzen A."/>
            <person name="Lundell T."/>
            <person name="Morin E."/>
            <person name="Murat C."/>
            <person name="Sun H."/>
            <person name="Tunlid A."/>
            <person name="Henrissat B."/>
            <person name="Grigoriev I.V."/>
            <person name="Hibbett D.S."/>
            <person name="Martin F."/>
            <person name="Nordberg H.P."/>
            <person name="Cantor M.N."/>
            <person name="Hua S.X."/>
        </authorList>
    </citation>
    <scope>NUCLEOTIDE SEQUENCE [LARGE SCALE GENOMIC DNA]</scope>
    <source>
        <strain evidence="1 2">Foug A</strain>
    </source>
</reference>
<sequence>MQVHPYTQMVLGLLSSAAQVIIVQVNIDYLVSSLLLKIQSVYEFLLEEDIKANLDLMKDTLAL</sequence>
<reference evidence="2" key="2">
    <citation type="submission" date="2015-01" db="EMBL/GenBank/DDBJ databases">
        <title>Evolutionary Origins and Diversification of the Mycorrhizal Mutualists.</title>
        <authorList>
            <consortium name="DOE Joint Genome Institute"/>
            <consortium name="Mycorrhizal Genomics Consortium"/>
            <person name="Kohler A."/>
            <person name="Kuo A."/>
            <person name="Nagy L.G."/>
            <person name="Floudas D."/>
            <person name="Copeland A."/>
            <person name="Barry K.W."/>
            <person name="Cichocki N."/>
            <person name="Veneault-Fourrey C."/>
            <person name="LaButti K."/>
            <person name="Lindquist E.A."/>
            <person name="Lipzen A."/>
            <person name="Lundell T."/>
            <person name="Morin E."/>
            <person name="Murat C."/>
            <person name="Riley R."/>
            <person name="Ohm R."/>
            <person name="Sun H."/>
            <person name="Tunlid A."/>
            <person name="Henrissat B."/>
            <person name="Grigoriev I.V."/>
            <person name="Hibbett D.S."/>
            <person name="Martin F."/>
        </authorList>
    </citation>
    <scope>NUCLEOTIDE SEQUENCE [LARGE SCALE GENOMIC DNA]</scope>
    <source>
        <strain evidence="2">Foug A</strain>
    </source>
</reference>
<name>A0A0C3E6P1_9AGAM</name>
<keyword evidence="2" id="KW-1185">Reference proteome</keyword>
<dbReference type="AlphaFoldDB" id="A0A0C3E6P1"/>
<evidence type="ECO:0000313" key="1">
    <source>
        <dbReference type="EMBL" id="KIM64089.1"/>
    </source>
</evidence>
<accession>A0A0C3E6P1</accession>
<dbReference type="EMBL" id="KN822030">
    <property type="protein sequence ID" value="KIM64089.1"/>
    <property type="molecule type" value="Genomic_DNA"/>
</dbReference>
<organism evidence="1 2">
    <name type="scientific">Scleroderma citrinum Foug A</name>
    <dbReference type="NCBI Taxonomy" id="1036808"/>
    <lineage>
        <taxon>Eukaryota</taxon>
        <taxon>Fungi</taxon>
        <taxon>Dikarya</taxon>
        <taxon>Basidiomycota</taxon>
        <taxon>Agaricomycotina</taxon>
        <taxon>Agaricomycetes</taxon>
        <taxon>Agaricomycetidae</taxon>
        <taxon>Boletales</taxon>
        <taxon>Sclerodermatineae</taxon>
        <taxon>Sclerodermataceae</taxon>
        <taxon>Scleroderma</taxon>
    </lineage>
</organism>